<keyword evidence="4" id="KW-1185">Reference proteome</keyword>
<dbReference type="EMBL" id="JAOQAZ010000035">
    <property type="protein sequence ID" value="KAJ4248836.1"/>
    <property type="molecule type" value="Genomic_DNA"/>
</dbReference>
<sequence length="265" mass="28776">MARVGDEIKFSSTQLSSDFVLLQAAQEEFYSNGTGPYTAPSGITNGFQKLSEQELTEIGAGAVVEAGLHDQSHIEYLFESTWYPSGPTPYYTQLANESYISLTASSMVALSRGNVTLKGASMSMAPNINPNYYTHEADRAIAIRGFQYLRKILAHPALSRYTYGPNNGEVSPGVAVDDEDEDSIFGYVKSNTIPNWHASGTNRMLPEADGGVVDARLKMYGVEGLRIIDCSIIPVLPDVNIVGPVFMIGEKGADMIREDWGDSGI</sequence>
<dbReference type="SUPFAM" id="SSF51905">
    <property type="entry name" value="FAD/NAD(P)-binding domain"/>
    <property type="match status" value="1"/>
</dbReference>
<dbReference type="Pfam" id="PF05199">
    <property type="entry name" value="GMC_oxred_C"/>
    <property type="match status" value="1"/>
</dbReference>
<dbReference type="Gene3D" id="3.50.50.60">
    <property type="entry name" value="FAD/NAD(P)-binding domain"/>
    <property type="match status" value="1"/>
</dbReference>
<dbReference type="GO" id="GO:0016614">
    <property type="term" value="F:oxidoreductase activity, acting on CH-OH group of donors"/>
    <property type="evidence" value="ECO:0007669"/>
    <property type="project" value="InterPro"/>
</dbReference>
<dbReference type="SUPFAM" id="SSF54373">
    <property type="entry name" value="FAD-linked reductases, C-terminal domain"/>
    <property type="match status" value="1"/>
</dbReference>
<dbReference type="InterPro" id="IPR007867">
    <property type="entry name" value="GMC_OxRtase_C"/>
</dbReference>
<evidence type="ECO:0000256" key="1">
    <source>
        <dbReference type="ARBA" id="ARBA00010790"/>
    </source>
</evidence>
<reference evidence="3" key="1">
    <citation type="submission" date="2022-09" db="EMBL/GenBank/DDBJ databases">
        <title>Fusarium specimens isolated from Avocado Roots.</title>
        <authorList>
            <person name="Stajich J."/>
            <person name="Roper C."/>
            <person name="Heimlech-Rivalta G."/>
        </authorList>
    </citation>
    <scope>NUCLEOTIDE SEQUENCE</scope>
    <source>
        <strain evidence="3">CF00136</strain>
    </source>
</reference>
<dbReference type="PANTHER" id="PTHR11552:SF115">
    <property type="entry name" value="DEHYDROGENASE XPTC-RELATED"/>
    <property type="match status" value="1"/>
</dbReference>
<dbReference type="PANTHER" id="PTHR11552">
    <property type="entry name" value="GLUCOSE-METHANOL-CHOLINE GMC OXIDOREDUCTASE"/>
    <property type="match status" value="1"/>
</dbReference>
<dbReference type="GO" id="GO:0050660">
    <property type="term" value="F:flavin adenine dinucleotide binding"/>
    <property type="evidence" value="ECO:0007669"/>
    <property type="project" value="InterPro"/>
</dbReference>
<evidence type="ECO:0000313" key="3">
    <source>
        <dbReference type="EMBL" id="KAJ4248836.1"/>
    </source>
</evidence>
<dbReference type="AlphaFoldDB" id="A0A9W8V9K6"/>
<evidence type="ECO:0000313" key="4">
    <source>
        <dbReference type="Proteomes" id="UP001152049"/>
    </source>
</evidence>
<name>A0A9W8V9K6_9HYPO</name>
<evidence type="ECO:0000259" key="2">
    <source>
        <dbReference type="Pfam" id="PF05199"/>
    </source>
</evidence>
<dbReference type="Proteomes" id="UP001152049">
    <property type="component" value="Unassembled WGS sequence"/>
</dbReference>
<dbReference type="OrthoDB" id="269227at2759"/>
<dbReference type="InterPro" id="IPR012132">
    <property type="entry name" value="GMC_OxRdtase"/>
</dbReference>
<gene>
    <name evidence="3" type="ORF">NW762_012674</name>
</gene>
<dbReference type="Gene3D" id="3.30.560.10">
    <property type="entry name" value="Glucose Oxidase, domain 3"/>
    <property type="match status" value="1"/>
</dbReference>
<accession>A0A9W8V9K6</accession>
<organism evidence="3 4">
    <name type="scientific">Fusarium torreyae</name>
    <dbReference type="NCBI Taxonomy" id="1237075"/>
    <lineage>
        <taxon>Eukaryota</taxon>
        <taxon>Fungi</taxon>
        <taxon>Dikarya</taxon>
        <taxon>Ascomycota</taxon>
        <taxon>Pezizomycotina</taxon>
        <taxon>Sordariomycetes</taxon>
        <taxon>Hypocreomycetidae</taxon>
        <taxon>Hypocreales</taxon>
        <taxon>Nectriaceae</taxon>
        <taxon>Fusarium</taxon>
    </lineage>
</organism>
<proteinExistence type="inferred from homology"/>
<dbReference type="InterPro" id="IPR036188">
    <property type="entry name" value="FAD/NAD-bd_sf"/>
</dbReference>
<comment type="caution">
    <text evidence="3">The sequence shown here is derived from an EMBL/GenBank/DDBJ whole genome shotgun (WGS) entry which is preliminary data.</text>
</comment>
<protein>
    <recommendedName>
        <fullName evidence="2">Glucose-methanol-choline oxidoreductase C-terminal domain-containing protein</fullName>
    </recommendedName>
</protein>
<comment type="similarity">
    <text evidence="1">Belongs to the GMC oxidoreductase family.</text>
</comment>
<feature type="domain" description="Glucose-methanol-choline oxidoreductase C-terminal" evidence="2">
    <location>
        <begin position="111"/>
        <end position="249"/>
    </location>
</feature>
<dbReference type="GO" id="GO:0044550">
    <property type="term" value="P:secondary metabolite biosynthetic process"/>
    <property type="evidence" value="ECO:0007669"/>
    <property type="project" value="TreeGrafter"/>
</dbReference>